<dbReference type="InterPro" id="IPR000719">
    <property type="entry name" value="Prot_kinase_dom"/>
</dbReference>
<keyword evidence="6" id="KW-0067">ATP-binding</keyword>
<sequence length="458" mass="52461">MSTASEEKEGLELSHSIKPDVTPASRYIPKRALADTRTGRLWLYKDTITNEYVAVKQYVKSGKTIDGLNSVVKLGEQKEIHLGFAQAFESWSDEKFDYIVMEYCNGGELYTFTETLYKHSIARVNEEYRKKDHSKIPIDNRSSRQLLVKDIYEVYTQHVKYIFKQLVECVHWMHSCGNVCHLHICLENVVTTMPLDTKNFTLDSSSKMPRSYSLDVATATTTPAEVVTPQPSNLSIGETFQEMRRSSSLLSQQSSLSLSRQTSEQLNVEAVVSKRVVLDPDFPVLVKLIDFGMAKRFDTAITTGNVTSSLSSSVVDVANDLKALSTNTVDFTFDKQVGKVIYMAPEVYAKSKYDARLADVWSLGVMLYMILARKKLYELPSDTDRTFKKRCRNMWIGSTVCLLMLLVCRLLFVFWDNKKKICQKKKEEERKKKKGDRLFYDRCNGENLYTCEQKNNYG</sequence>
<dbReference type="InterPro" id="IPR011009">
    <property type="entry name" value="Kinase-like_dom_sf"/>
</dbReference>
<keyword evidence="2" id="KW-0723">Serine/threonine-protein kinase</keyword>
<protein>
    <recommendedName>
        <fullName evidence="1">non-specific serine/threonine protein kinase</fullName>
        <ecNumber evidence="1">2.7.11.1</ecNumber>
    </recommendedName>
</protein>
<evidence type="ECO:0000256" key="4">
    <source>
        <dbReference type="ARBA" id="ARBA00022741"/>
    </source>
</evidence>
<reference evidence="11 12" key="1">
    <citation type="journal article" date="2013" name="Curr. Biol.">
        <title>The Genome of the Foraminiferan Reticulomyxa filosa.</title>
        <authorList>
            <person name="Glockner G."/>
            <person name="Hulsmann N."/>
            <person name="Schleicher M."/>
            <person name="Noegel A.A."/>
            <person name="Eichinger L."/>
            <person name="Gallinger C."/>
            <person name="Pawlowski J."/>
            <person name="Sierra R."/>
            <person name="Euteneuer U."/>
            <person name="Pillet L."/>
            <person name="Moustafa A."/>
            <person name="Platzer M."/>
            <person name="Groth M."/>
            <person name="Szafranski K."/>
            <person name="Schliwa M."/>
        </authorList>
    </citation>
    <scope>NUCLEOTIDE SEQUENCE [LARGE SCALE GENOMIC DNA]</scope>
</reference>
<comment type="caution">
    <text evidence="11">The sequence shown here is derived from an EMBL/GenBank/DDBJ whole genome shotgun (WGS) entry which is preliminary data.</text>
</comment>
<evidence type="ECO:0000256" key="5">
    <source>
        <dbReference type="ARBA" id="ARBA00022777"/>
    </source>
</evidence>
<dbReference type="OrthoDB" id="6513151at2759"/>
<organism evidence="11 12">
    <name type="scientific">Reticulomyxa filosa</name>
    <dbReference type="NCBI Taxonomy" id="46433"/>
    <lineage>
        <taxon>Eukaryota</taxon>
        <taxon>Sar</taxon>
        <taxon>Rhizaria</taxon>
        <taxon>Retaria</taxon>
        <taxon>Foraminifera</taxon>
        <taxon>Monothalamids</taxon>
        <taxon>Reticulomyxidae</taxon>
        <taxon>Reticulomyxa</taxon>
    </lineage>
</organism>
<dbReference type="SMART" id="SM00220">
    <property type="entry name" value="S_TKc"/>
    <property type="match status" value="1"/>
</dbReference>
<dbReference type="SUPFAM" id="SSF56112">
    <property type="entry name" value="Protein kinase-like (PK-like)"/>
    <property type="match status" value="1"/>
</dbReference>
<evidence type="ECO:0000313" key="12">
    <source>
        <dbReference type="Proteomes" id="UP000023152"/>
    </source>
</evidence>
<dbReference type="PANTHER" id="PTHR24343:SF466">
    <property type="entry name" value="AMP-ACTIVATED PROTEIN KINASE ALPHA SUBUNIT, ISOFORM A"/>
    <property type="match status" value="1"/>
</dbReference>
<keyword evidence="9" id="KW-0472">Membrane</keyword>
<gene>
    <name evidence="11" type="ORF">RFI_18050</name>
</gene>
<evidence type="ECO:0000256" key="6">
    <source>
        <dbReference type="ARBA" id="ARBA00022840"/>
    </source>
</evidence>
<evidence type="ECO:0000259" key="10">
    <source>
        <dbReference type="PROSITE" id="PS50011"/>
    </source>
</evidence>
<dbReference type="Gene3D" id="1.10.510.10">
    <property type="entry name" value="Transferase(Phosphotransferase) domain 1"/>
    <property type="match status" value="1"/>
</dbReference>
<accession>X6N0B2</accession>
<evidence type="ECO:0000256" key="2">
    <source>
        <dbReference type="ARBA" id="ARBA00022527"/>
    </source>
</evidence>
<comment type="catalytic activity">
    <reaction evidence="7">
        <text>L-threonyl-[protein] + ATP = O-phospho-L-threonyl-[protein] + ADP + H(+)</text>
        <dbReference type="Rhea" id="RHEA:46608"/>
        <dbReference type="Rhea" id="RHEA-COMP:11060"/>
        <dbReference type="Rhea" id="RHEA-COMP:11605"/>
        <dbReference type="ChEBI" id="CHEBI:15378"/>
        <dbReference type="ChEBI" id="CHEBI:30013"/>
        <dbReference type="ChEBI" id="CHEBI:30616"/>
        <dbReference type="ChEBI" id="CHEBI:61977"/>
        <dbReference type="ChEBI" id="CHEBI:456216"/>
        <dbReference type="EC" id="2.7.11.1"/>
    </reaction>
</comment>
<dbReference type="Pfam" id="PF00069">
    <property type="entry name" value="Pkinase"/>
    <property type="match status" value="1"/>
</dbReference>
<dbReference type="AlphaFoldDB" id="X6N0B2"/>
<evidence type="ECO:0000256" key="9">
    <source>
        <dbReference type="SAM" id="Phobius"/>
    </source>
</evidence>
<feature type="transmembrane region" description="Helical" evidence="9">
    <location>
        <begin position="394"/>
        <end position="415"/>
    </location>
</feature>
<dbReference type="PROSITE" id="PS50011">
    <property type="entry name" value="PROTEIN_KINASE_DOM"/>
    <property type="match status" value="1"/>
</dbReference>
<evidence type="ECO:0000256" key="3">
    <source>
        <dbReference type="ARBA" id="ARBA00022679"/>
    </source>
</evidence>
<name>X6N0B2_RETFI</name>
<dbReference type="GO" id="GO:0005524">
    <property type="term" value="F:ATP binding"/>
    <property type="evidence" value="ECO:0007669"/>
    <property type="project" value="UniProtKB-KW"/>
</dbReference>
<evidence type="ECO:0000256" key="8">
    <source>
        <dbReference type="ARBA" id="ARBA00048679"/>
    </source>
</evidence>
<keyword evidence="3" id="KW-0808">Transferase</keyword>
<dbReference type="EMBL" id="ASPP01013936">
    <property type="protein sequence ID" value="ETO19179.1"/>
    <property type="molecule type" value="Genomic_DNA"/>
</dbReference>
<dbReference type="Gene3D" id="3.30.200.20">
    <property type="entry name" value="Phosphorylase Kinase, domain 1"/>
    <property type="match status" value="1"/>
</dbReference>
<comment type="catalytic activity">
    <reaction evidence="8">
        <text>L-seryl-[protein] + ATP = O-phospho-L-seryl-[protein] + ADP + H(+)</text>
        <dbReference type="Rhea" id="RHEA:17989"/>
        <dbReference type="Rhea" id="RHEA-COMP:9863"/>
        <dbReference type="Rhea" id="RHEA-COMP:11604"/>
        <dbReference type="ChEBI" id="CHEBI:15378"/>
        <dbReference type="ChEBI" id="CHEBI:29999"/>
        <dbReference type="ChEBI" id="CHEBI:30616"/>
        <dbReference type="ChEBI" id="CHEBI:83421"/>
        <dbReference type="ChEBI" id="CHEBI:456216"/>
        <dbReference type="EC" id="2.7.11.1"/>
    </reaction>
</comment>
<keyword evidence="5" id="KW-0418">Kinase</keyword>
<proteinExistence type="predicted"/>
<feature type="domain" description="Protein kinase" evidence="10">
    <location>
        <begin position="27"/>
        <end position="458"/>
    </location>
</feature>
<keyword evidence="9" id="KW-0812">Transmembrane</keyword>
<dbReference type="EC" id="2.7.11.1" evidence="1"/>
<keyword evidence="9" id="KW-1133">Transmembrane helix</keyword>
<evidence type="ECO:0000256" key="1">
    <source>
        <dbReference type="ARBA" id="ARBA00012513"/>
    </source>
</evidence>
<keyword evidence="4" id="KW-0547">Nucleotide-binding</keyword>
<dbReference type="Proteomes" id="UP000023152">
    <property type="component" value="Unassembled WGS sequence"/>
</dbReference>
<dbReference type="PANTHER" id="PTHR24343">
    <property type="entry name" value="SERINE/THREONINE KINASE"/>
    <property type="match status" value="1"/>
</dbReference>
<keyword evidence="12" id="KW-1185">Reference proteome</keyword>
<evidence type="ECO:0000256" key="7">
    <source>
        <dbReference type="ARBA" id="ARBA00047899"/>
    </source>
</evidence>
<evidence type="ECO:0000313" key="11">
    <source>
        <dbReference type="EMBL" id="ETO19179.1"/>
    </source>
</evidence>
<dbReference type="GO" id="GO:0004674">
    <property type="term" value="F:protein serine/threonine kinase activity"/>
    <property type="evidence" value="ECO:0007669"/>
    <property type="project" value="UniProtKB-KW"/>
</dbReference>